<evidence type="ECO:0000256" key="9">
    <source>
        <dbReference type="ARBA" id="ARBA00022963"/>
    </source>
</evidence>
<feature type="compositionally biased region" description="Polar residues" evidence="15">
    <location>
        <begin position="700"/>
        <end position="710"/>
    </location>
</feature>
<dbReference type="Gene3D" id="3.40.50.1820">
    <property type="entry name" value="alpha/beta hydrolase"/>
    <property type="match status" value="1"/>
</dbReference>
<evidence type="ECO:0000256" key="7">
    <source>
        <dbReference type="ARBA" id="ARBA00022801"/>
    </source>
</evidence>
<comment type="catalytic activity">
    <reaction evidence="13">
        <text>a 1,2-diacyl-sn-glycerol + H2O = a 2-acylglycerol + a fatty acid + H(+)</text>
        <dbReference type="Rhea" id="RHEA:33275"/>
        <dbReference type="ChEBI" id="CHEBI:15377"/>
        <dbReference type="ChEBI" id="CHEBI:15378"/>
        <dbReference type="ChEBI" id="CHEBI:17389"/>
        <dbReference type="ChEBI" id="CHEBI:17815"/>
        <dbReference type="ChEBI" id="CHEBI:28868"/>
        <dbReference type="EC" id="3.1.1.116"/>
    </reaction>
    <physiologicalReaction direction="left-to-right" evidence="13">
        <dbReference type="Rhea" id="RHEA:33276"/>
    </physiologicalReaction>
</comment>
<feature type="compositionally biased region" description="Polar residues" evidence="15">
    <location>
        <begin position="604"/>
        <end position="613"/>
    </location>
</feature>
<accession>A0A167XY65</accession>
<evidence type="ECO:0000256" key="10">
    <source>
        <dbReference type="ARBA" id="ARBA00022989"/>
    </source>
</evidence>
<dbReference type="AlphaFoldDB" id="A0A167XY65"/>
<proteinExistence type="predicted"/>
<dbReference type="GO" id="GO:0046872">
    <property type="term" value="F:metal ion binding"/>
    <property type="evidence" value="ECO:0007669"/>
    <property type="project" value="UniProtKB-KW"/>
</dbReference>
<feature type="region of interest" description="Disordered" evidence="15">
    <location>
        <begin position="307"/>
        <end position="340"/>
    </location>
</feature>
<evidence type="ECO:0000313" key="18">
    <source>
        <dbReference type="Proteomes" id="UP000242877"/>
    </source>
</evidence>
<dbReference type="GO" id="GO:0016298">
    <property type="term" value="F:lipase activity"/>
    <property type="evidence" value="ECO:0007669"/>
    <property type="project" value="TreeGrafter"/>
</dbReference>
<name>A0A167XY65_9EURO</name>
<dbReference type="Pfam" id="PF01764">
    <property type="entry name" value="Lipase_3"/>
    <property type="match status" value="1"/>
</dbReference>
<dbReference type="CDD" id="cd00519">
    <property type="entry name" value="Lipase_3"/>
    <property type="match status" value="1"/>
</dbReference>
<keyword evidence="18" id="KW-1185">Reference proteome</keyword>
<feature type="compositionally biased region" description="Polar residues" evidence="15">
    <location>
        <begin position="480"/>
        <end position="498"/>
    </location>
</feature>
<evidence type="ECO:0000256" key="6">
    <source>
        <dbReference type="ARBA" id="ARBA00022723"/>
    </source>
</evidence>
<evidence type="ECO:0000256" key="14">
    <source>
        <dbReference type="ARBA" id="ARBA00026104"/>
    </source>
</evidence>
<evidence type="ECO:0000256" key="1">
    <source>
        <dbReference type="ARBA" id="ARBA00001913"/>
    </source>
</evidence>
<feature type="domain" description="Fungal lipase-type" evidence="16">
    <location>
        <begin position="858"/>
        <end position="1025"/>
    </location>
</feature>
<dbReference type="GO" id="GO:0019369">
    <property type="term" value="P:arachidonate metabolic process"/>
    <property type="evidence" value="ECO:0007669"/>
    <property type="project" value="TreeGrafter"/>
</dbReference>
<evidence type="ECO:0000256" key="3">
    <source>
        <dbReference type="ARBA" id="ARBA00022475"/>
    </source>
</evidence>
<keyword evidence="4" id="KW-0597">Phosphoprotein</keyword>
<keyword evidence="6" id="KW-0479">Metal-binding</keyword>
<evidence type="ECO:0000259" key="16">
    <source>
        <dbReference type="Pfam" id="PF01764"/>
    </source>
</evidence>
<keyword evidence="7" id="KW-0378">Hydrolase</keyword>
<keyword evidence="9" id="KW-0442">Lipid degradation</keyword>
<comment type="cofactor">
    <cofactor evidence="1">
        <name>Ca(2+)</name>
        <dbReference type="ChEBI" id="CHEBI:29108"/>
    </cofactor>
</comment>
<evidence type="ECO:0000256" key="2">
    <source>
        <dbReference type="ARBA" id="ARBA00004651"/>
    </source>
</evidence>
<feature type="region of interest" description="Disordered" evidence="15">
    <location>
        <begin position="603"/>
        <end position="633"/>
    </location>
</feature>
<keyword evidence="8" id="KW-0106">Calcium</keyword>
<keyword evidence="11" id="KW-0443">Lipid metabolism</keyword>
<dbReference type="InterPro" id="IPR002921">
    <property type="entry name" value="Fungal_lipase-type"/>
</dbReference>
<comment type="subcellular location">
    <subcellularLocation>
        <location evidence="2">Cell membrane</location>
        <topology evidence="2">Multi-pass membrane protein</topology>
    </subcellularLocation>
</comment>
<protein>
    <recommendedName>
        <fullName evidence="14">sn-1-specific diacylglycerol lipase</fullName>
        <ecNumber evidence="14">3.1.1.116</ecNumber>
    </recommendedName>
</protein>
<feature type="region of interest" description="Disordered" evidence="15">
    <location>
        <begin position="649"/>
        <end position="710"/>
    </location>
</feature>
<feature type="compositionally biased region" description="Low complexity" evidence="15">
    <location>
        <begin position="614"/>
        <end position="627"/>
    </location>
</feature>
<dbReference type="PANTHER" id="PTHR45792:SF7">
    <property type="entry name" value="PUTATIVE (AFU_ORTHOLOGUE AFUA_6G02710)-RELATED"/>
    <property type="match status" value="1"/>
</dbReference>
<evidence type="ECO:0000256" key="11">
    <source>
        <dbReference type="ARBA" id="ARBA00023098"/>
    </source>
</evidence>
<evidence type="ECO:0000313" key="17">
    <source>
        <dbReference type="EMBL" id="KZZ90619.1"/>
    </source>
</evidence>
<keyword evidence="10" id="KW-1133">Transmembrane helix</keyword>
<dbReference type="InterPro" id="IPR052214">
    <property type="entry name" value="DAG_Lipase-Related"/>
</dbReference>
<evidence type="ECO:0000256" key="13">
    <source>
        <dbReference type="ARBA" id="ARBA00024531"/>
    </source>
</evidence>
<organism evidence="17 18">
    <name type="scientific">Ascosphaera apis ARSEF 7405</name>
    <dbReference type="NCBI Taxonomy" id="392613"/>
    <lineage>
        <taxon>Eukaryota</taxon>
        <taxon>Fungi</taxon>
        <taxon>Dikarya</taxon>
        <taxon>Ascomycota</taxon>
        <taxon>Pezizomycotina</taxon>
        <taxon>Eurotiomycetes</taxon>
        <taxon>Eurotiomycetidae</taxon>
        <taxon>Onygenales</taxon>
        <taxon>Ascosphaeraceae</taxon>
        <taxon>Ascosphaera</taxon>
    </lineage>
</organism>
<sequence>MPTNGSTHDPFAHIFKDTYAGSTASSTALTPSCVNVIHPVKTPSGTLLPRPAASLISLFAQSTSLSLRAGTSICTFALDSARTTTLTGLEFSRAVVESILIRAGRDVALRGSDYGKSEAENIVEKSLAVLHSTITSASFFASASFRVSSATVSSLSAVSQNLLSTLDSILGSTESSRAIAAIITLIRKEFSNPETVPVGESVGVRDLVVGLIAFALLQRWGRRATQRQNRLHNMEEIIWDVVILDNGIRADVVGMDMREPAAYNTEQPPLDTTDQASARPDMQRQPSFLSLMNTTENDDEISAVRREHASLSSNSLPHRASTTSFEHLNSHTSLSADRQHELSDEDIRRYIMAQLPEGVQANIRTDTVTTRTVTVEIYDDDGEINTTDITLPPGSAVIAERFHDWQAPQITNGYSRVDRLPSHTVIFRTAARREQNTEMRRKSISQTEDLDSQVIDAVANAVGQQKMDVENAGAAPDSGDSISTNGSASTSTSKNTGPHTPGPFSKVAHKFERMNTKAPLRKLTRMSTPSHAHSNSVPRYDNKENTPLSSRRRGDRPTSLPLNPSPAKEGARANNKLKVSDYPWHERNGYQKYNIQPLSPMHIRQQSPSRTADNSSSTPSTPAASNSNLPRRPTYYTVREKSSDYYVAHTDYSRPSSPTNGRHHYRRTSAVSRSKSDKDLSIMIDQSSTNDDSGMEPKTPTRSSAPQRPSSLYSLAAAGSETSLVLAPRPTKSVYEDQATISQLMRDGKIPGLFPDNYLVNNVRRFCRFSSASYGSTLMRMLGISSDSALKDHMENVARDIDPHEHNVFSYHTGLPTSTILLSSYVDPAGGSNAAGETVEGFPLVHFLALDHESKAVVLTLRGTWGFEDVLTDMTCDYDDLYWLGRNWQVHKGMHASARHLLEGGGGRVMAAIKAALEEFPDYGVIFCGHSLGGGVAALLATLVSKPKEVGQPGPSFVTASYYPTRRSAKGSGIKTPAEFCLPPGRPIHVYAYGPPALMCTALRRATRGLVTTIVNGQDVVPSLSLGSLHDFLKISLAFKSDISDAKTHIKNRVWESITANLLNKMYPNQLPLPVFPAGDVYEDTWAWSTLQSLRENMNATKLLPPGEVFIVETMRVLQRDAFSHDEMNHTPPGQALQPANSKIQNSTPYIPPNAGDGYGYPRLGRPATRVQLKFIRDVETRFREIRFGSGMLGDHSPGRYEASLAALARGVLDD</sequence>
<evidence type="ECO:0000256" key="8">
    <source>
        <dbReference type="ARBA" id="ARBA00022837"/>
    </source>
</evidence>
<dbReference type="OrthoDB" id="438440at2759"/>
<evidence type="ECO:0000256" key="15">
    <source>
        <dbReference type="SAM" id="MobiDB-lite"/>
    </source>
</evidence>
<evidence type="ECO:0000256" key="12">
    <source>
        <dbReference type="ARBA" id="ARBA00023136"/>
    </source>
</evidence>
<comment type="caution">
    <text evidence="17">The sequence shown here is derived from an EMBL/GenBank/DDBJ whole genome shotgun (WGS) entry which is preliminary data.</text>
</comment>
<feature type="compositionally biased region" description="Polar residues" evidence="15">
    <location>
        <begin position="525"/>
        <end position="537"/>
    </location>
</feature>
<reference evidence="17 18" key="1">
    <citation type="journal article" date="2016" name="Genome Biol. Evol.">
        <title>Divergent and convergent evolution of fungal pathogenicity.</title>
        <authorList>
            <person name="Shang Y."/>
            <person name="Xiao G."/>
            <person name="Zheng P."/>
            <person name="Cen K."/>
            <person name="Zhan S."/>
            <person name="Wang C."/>
        </authorList>
    </citation>
    <scope>NUCLEOTIDE SEQUENCE [LARGE SCALE GENOMIC DNA]</scope>
    <source>
        <strain evidence="17 18">ARSEF 7405</strain>
    </source>
</reference>
<evidence type="ECO:0000256" key="4">
    <source>
        <dbReference type="ARBA" id="ARBA00022553"/>
    </source>
</evidence>
<feature type="region of interest" description="Disordered" evidence="15">
    <location>
        <begin position="471"/>
        <end position="583"/>
    </location>
</feature>
<dbReference type="VEuPathDB" id="FungiDB:AAP_03714"/>
<dbReference type="EMBL" id="AZGZ01000016">
    <property type="protein sequence ID" value="KZZ90619.1"/>
    <property type="molecule type" value="Genomic_DNA"/>
</dbReference>
<feature type="compositionally biased region" description="Polar residues" evidence="15">
    <location>
        <begin position="310"/>
        <end position="336"/>
    </location>
</feature>
<dbReference type="GO" id="GO:0005886">
    <property type="term" value="C:plasma membrane"/>
    <property type="evidence" value="ECO:0007669"/>
    <property type="project" value="UniProtKB-SubCell"/>
</dbReference>
<dbReference type="GO" id="GO:0046340">
    <property type="term" value="P:diacylglycerol catabolic process"/>
    <property type="evidence" value="ECO:0007669"/>
    <property type="project" value="TreeGrafter"/>
</dbReference>
<keyword evidence="3" id="KW-1003">Cell membrane</keyword>
<keyword evidence="12" id="KW-0472">Membrane</keyword>
<dbReference type="EC" id="3.1.1.116" evidence="14"/>
<keyword evidence="5" id="KW-0812">Transmembrane</keyword>
<dbReference type="PANTHER" id="PTHR45792">
    <property type="entry name" value="DIACYLGLYCEROL LIPASE HOMOLOG-RELATED"/>
    <property type="match status" value="1"/>
</dbReference>
<dbReference type="InterPro" id="IPR029058">
    <property type="entry name" value="AB_hydrolase_fold"/>
</dbReference>
<gene>
    <name evidence="17" type="ORF">AAP_03714</name>
</gene>
<dbReference type="SUPFAM" id="SSF53474">
    <property type="entry name" value="alpha/beta-Hydrolases"/>
    <property type="match status" value="1"/>
</dbReference>
<dbReference type="Proteomes" id="UP000242877">
    <property type="component" value="Unassembled WGS sequence"/>
</dbReference>
<evidence type="ECO:0000256" key="5">
    <source>
        <dbReference type="ARBA" id="ARBA00022692"/>
    </source>
</evidence>